<keyword evidence="1" id="KW-0732">Signal</keyword>
<keyword evidence="3" id="KW-1185">Reference proteome</keyword>
<dbReference type="AlphaFoldDB" id="A0AAE3NXW4"/>
<gene>
    <name evidence="2" type="ORF">P1J78_23305</name>
</gene>
<name>A0AAE3NXW4_9RHOB</name>
<evidence type="ECO:0008006" key="4">
    <source>
        <dbReference type="Google" id="ProtNLM"/>
    </source>
</evidence>
<sequence>MKLAAITLAISTALAAPALAGGTITFGYSAKNQDEANLMKLGMIGYELAKDHHKNGRITSNGANAAAAILNPNGNAGIVDQYGNGHNGSMVLNGNGTKCMLVQGGNGANNHVNAGPGETCVVVGIGLD</sequence>
<comment type="caution">
    <text evidence="2">The sequence shown here is derived from an EMBL/GenBank/DDBJ whole genome shotgun (WGS) entry which is preliminary data.</text>
</comment>
<reference evidence="2" key="1">
    <citation type="submission" date="2023-03" db="EMBL/GenBank/DDBJ databases">
        <title>Multiphase analysis and comparison of six strains from genera Psychromarinibacter, Lutimaribacter, and Maritimibacter, including a novel species: Psychromarinibacter sediminicola sp. nov.</title>
        <authorList>
            <person name="Wang Y.-H."/>
            <person name="Ye M.-Q."/>
            <person name="Du Z.-J."/>
        </authorList>
    </citation>
    <scope>NUCLEOTIDE SEQUENCE</scope>
    <source>
        <strain evidence="2">C21-152</strain>
    </source>
</reference>
<feature type="signal peptide" evidence="1">
    <location>
        <begin position="1"/>
        <end position="20"/>
    </location>
</feature>
<evidence type="ECO:0000256" key="1">
    <source>
        <dbReference type="SAM" id="SignalP"/>
    </source>
</evidence>
<dbReference type="Proteomes" id="UP001220964">
    <property type="component" value="Unassembled WGS sequence"/>
</dbReference>
<protein>
    <recommendedName>
        <fullName evidence="4">Curlin associated repeat-containing protein</fullName>
    </recommendedName>
</protein>
<feature type="chain" id="PRO_5042256883" description="Curlin associated repeat-containing protein" evidence="1">
    <location>
        <begin position="21"/>
        <end position="128"/>
    </location>
</feature>
<organism evidence="2 3">
    <name type="scientific">Psychromarinibacter sediminicola</name>
    <dbReference type="NCBI Taxonomy" id="3033385"/>
    <lineage>
        <taxon>Bacteria</taxon>
        <taxon>Pseudomonadati</taxon>
        <taxon>Pseudomonadota</taxon>
        <taxon>Alphaproteobacteria</taxon>
        <taxon>Rhodobacterales</taxon>
        <taxon>Paracoccaceae</taxon>
        <taxon>Psychromarinibacter</taxon>
    </lineage>
</organism>
<evidence type="ECO:0000313" key="2">
    <source>
        <dbReference type="EMBL" id="MDF0603659.1"/>
    </source>
</evidence>
<accession>A0AAE3NXW4</accession>
<dbReference type="EMBL" id="JARGYC010000115">
    <property type="protein sequence ID" value="MDF0603659.1"/>
    <property type="molecule type" value="Genomic_DNA"/>
</dbReference>
<proteinExistence type="predicted"/>
<evidence type="ECO:0000313" key="3">
    <source>
        <dbReference type="Proteomes" id="UP001220964"/>
    </source>
</evidence>
<dbReference type="RefSeq" id="WP_275569775.1">
    <property type="nucleotide sequence ID" value="NZ_JARGYC010000115.1"/>
</dbReference>